<dbReference type="InterPro" id="IPR016579">
    <property type="entry name" value="Synaptogyrin"/>
</dbReference>
<evidence type="ECO:0000256" key="4">
    <source>
        <dbReference type="ARBA" id="ARBA00022989"/>
    </source>
</evidence>
<protein>
    <submittedName>
        <fullName evidence="9">Synaptogyrin-1</fullName>
    </submittedName>
</protein>
<keyword evidence="5 6" id="KW-0472">Membrane</keyword>
<evidence type="ECO:0000256" key="6">
    <source>
        <dbReference type="PROSITE-ProRule" id="PRU00581"/>
    </source>
</evidence>
<dbReference type="Proteomes" id="UP001174909">
    <property type="component" value="Unassembled WGS sequence"/>
</dbReference>
<feature type="transmembrane region" description="Helical" evidence="7">
    <location>
        <begin position="28"/>
        <end position="45"/>
    </location>
</feature>
<feature type="transmembrane region" description="Helical" evidence="7">
    <location>
        <begin position="65"/>
        <end position="90"/>
    </location>
</feature>
<dbReference type="GO" id="GO:0016020">
    <property type="term" value="C:membrane"/>
    <property type="evidence" value="ECO:0007669"/>
    <property type="project" value="UniProtKB-SubCell"/>
</dbReference>
<evidence type="ECO:0000256" key="3">
    <source>
        <dbReference type="ARBA" id="ARBA00022692"/>
    </source>
</evidence>
<dbReference type="PANTHER" id="PTHR10838">
    <property type="entry name" value="SYNAPTOGYRIN"/>
    <property type="match status" value="1"/>
</dbReference>
<accession>A0AA35S2M2</accession>
<dbReference type="AlphaFoldDB" id="A0AA35S2M2"/>
<keyword evidence="10" id="KW-1185">Reference proteome</keyword>
<dbReference type="EMBL" id="CASHTH010001847">
    <property type="protein sequence ID" value="CAI8020781.1"/>
    <property type="molecule type" value="Genomic_DNA"/>
</dbReference>
<evidence type="ECO:0000256" key="2">
    <source>
        <dbReference type="ARBA" id="ARBA00010252"/>
    </source>
</evidence>
<evidence type="ECO:0000259" key="8">
    <source>
        <dbReference type="PROSITE" id="PS51225"/>
    </source>
</evidence>
<name>A0AA35S2M2_GEOBA</name>
<comment type="similarity">
    <text evidence="2">Belongs to the synaptogyrin family.</text>
</comment>
<evidence type="ECO:0000313" key="10">
    <source>
        <dbReference type="Proteomes" id="UP001174909"/>
    </source>
</evidence>
<keyword evidence="3 6" id="KW-0812">Transmembrane</keyword>
<sequence>MAQNMNLGFRLNESPDILLKELVLSPLIYIRFLGLLCSIVVFGCISDKVELNGYCRYNNSNACSFGVAVGVIAFLLCLVFLVRDVVYVVIDFRNNVMVKKVILVVDAVANGLWTFMWFVAFVYLTDQWRKTSVKDASSRNCGNSGVAFSFFCMFIWAGIVAINVFFFVRVCLLPRGG</sequence>
<gene>
    <name evidence="9" type="ORF">GBAR_LOCUS12398</name>
</gene>
<keyword evidence="4 7" id="KW-1133">Transmembrane helix</keyword>
<organism evidence="9 10">
    <name type="scientific">Geodia barretti</name>
    <name type="common">Barrett's horny sponge</name>
    <dbReference type="NCBI Taxonomy" id="519541"/>
    <lineage>
        <taxon>Eukaryota</taxon>
        <taxon>Metazoa</taxon>
        <taxon>Porifera</taxon>
        <taxon>Demospongiae</taxon>
        <taxon>Heteroscleromorpha</taxon>
        <taxon>Tetractinellida</taxon>
        <taxon>Astrophorina</taxon>
        <taxon>Geodiidae</taxon>
        <taxon>Geodia</taxon>
    </lineage>
</organism>
<feature type="transmembrane region" description="Helical" evidence="7">
    <location>
        <begin position="145"/>
        <end position="168"/>
    </location>
</feature>
<dbReference type="InterPro" id="IPR008253">
    <property type="entry name" value="Marvel"/>
</dbReference>
<comment type="subcellular location">
    <subcellularLocation>
        <location evidence="1">Membrane</location>
        <topology evidence="1">Multi-pass membrane protein</topology>
    </subcellularLocation>
</comment>
<dbReference type="Pfam" id="PF01284">
    <property type="entry name" value="MARVEL"/>
    <property type="match status" value="1"/>
</dbReference>
<proteinExistence type="inferred from homology"/>
<dbReference type="PANTHER" id="PTHR10838:SF20">
    <property type="entry name" value="SYNAPTOGYRIN"/>
    <property type="match status" value="1"/>
</dbReference>
<dbReference type="PROSITE" id="PS51225">
    <property type="entry name" value="MARVEL"/>
    <property type="match status" value="1"/>
</dbReference>
<evidence type="ECO:0000256" key="1">
    <source>
        <dbReference type="ARBA" id="ARBA00004141"/>
    </source>
</evidence>
<evidence type="ECO:0000256" key="5">
    <source>
        <dbReference type="ARBA" id="ARBA00023136"/>
    </source>
</evidence>
<comment type="caution">
    <text evidence="9">The sequence shown here is derived from an EMBL/GenBank/DDBJ whole genome shotgun (WGS) entry which is preliminary data.</text>
</comment>
<feature type="domain" description="MARVEL" evidence="8">
    <location>
        <begin position="22"/>
        <end position="168"/>
    </location>
</feature>
<feature type="transmembrane region" description="Helical" evidence="7">
    <location>
        <begin position="102"/>
        <end position="124"/>
    </location>
</feature>
<evidence type="ECO:0000313" key="9">
    <source>
        <dbReference type="EMBL" id="CAI8020781.1"/>
    </source>
</evidence>
<evidence type="ECO:0000256" key="7">
    <source>
        <dbReference type="SAM" id="Phobius"/>
    </source>
</evidence>
<reference evidence="9" key="1">
    <citation type="submission" date="2023-03" db="EMBL/GenBank/DDBJ databases">
        <authorList>
            <person name="Steffen K."/>
            <person name="Cardenas P."/>
        </authorList>
    </citation>
    <scope>NUCLEOTIDE SEQUENCE</scope>
</reference>